<accession>A0ABY7JKX0</accession>
<sequence length="196" mass="22556">MNIIETKNPKYIAADKKIIQLEVKFEELQDMGFLPFGATEDDVEAHGRELYRRALSGEFGEIEEFVRDLETERANKLSELSTAFEDASEMVHLTSSLGFEIDANETANRDIEGLTLVMSDTDTTLFCDYNNQFHEVTRAQLETMRREIVANSQRLYQIKWQYRSLIEAATTVDELDAITIRFDKTEGETDEHVQTV</sequence>
<evidence type="ECO:0000259" key="1">
    <source>
        <dbReference type="Pfam" id="PF14301"/>
    </source>
</evidence>
<reference evidence="2" key="1">
    <citation type="journal article" date="2022" name="Front. Microbiol.">
        <title>New perspectives on an old grouping: The genomic and phenotypic variability of Oxalobacter formigenes and the implications for calcium oxalate stone prevention.</title>
        <authorList>
            <person name="Chmiel J.A."/>
            <person name="Carr C."/>
            <person name="Stuivenberg G.A."/>
            <person name="Venema R."/>
            <person name="Chanyi R.M."/>
            <person name="Al K.F."/>
            <person name="Giguere D."/>
            <person name="Say H."/>
            <person name="Akouris P.P."/>
            <person name="Dominguez Romero S.A."/>
            <person name="Kwong A."/>
            <person name="Tai V."/>
            <person name="Koval S.F."/>
            <person name="Razvi H."/>
            <person name="Bjazevic J."/>
            <person name="Burton J.P."/>
        </authorList>
    </citation>
    <scope>NUCLEOTIDE SEQUENCE</scope>
    <source>
        <strain evidence="2">HOxNP-1</strain>
    </source>
</reference>
<dbReference type="RefSeq" id="WP_269265624.1">
    <property type="nucleotide sequence ID" value="NZ_CP098248.1"/>
</dbReference>
<dbReference type="Pfam" id="PF14301">
    <property type="entry name" value="DUF4376"/>
    <property type="match status" value="1"/>
</dbReference>
<keyword evidence="3" id="KW-1185">Reference proteome</keyword>
<organism evidence="2 3">
    <name type="scientific">Oxalobacter aliiformigenes</name>
    <dbReference type="NCBI Taxonomy" id="2946593"/>
    <lineage>
        <taxon>Bacteria</taxon>
        <taxon>Pseudomonadati</taxon>
        <taxon>Pseudomonadota</taxon>
        <taxon>Betaproteobacteria</taxon>
        <taxon>Burkholderiales</taxon>
        <taxon>Oxalobacteraceae</taxon>
        <taxon>Oxalobacter</taxon>
    </lineage>
</organism>
<evidence type="ECO:0000313" key="2">
    <source>
        <dbReference type="EMBL" id="WAV98012.1"/>
    </source>
</evidence>
<proteinExistence type="predicted"/>
<evidence type="ECO:0000313" key="3">
    <source>
        <dbReference type="Proteomes" id="UP001164794"/>
    </source>
</evidence>
<dbReference type="InterPro" id="IPR025484">
    <property type="entry name" value="DUF4376"/>
</dbReference>
<feature type="domain" description="DUF4376" evidence="1">
    <location>
        <begin position="98"/>
        <end position="178"/>
    </location>
</feature>
<dbReference type="Proteomes" id="UP001164794">
    <property type="component" value="Chromosome"/>
</dbReference>
<dbReference type="EMBL" id="CP098248">
    <property type="protein sequence ID" value="WAV98012.1"/>
    <property type="molecule type" value="Genomic_DNA"/>
</dbReference>
<name>A0ABY7JKX0_9BURK</name>
<gene>
    <name evidence="2" type="ORF">NB645_04605</name>
</gene>
<protein>
    <submittedName>
        <fullName evidence="2">DUF4376 domain-containing protein</fullName>
    </submittedName>
</protein>